<keyword evidence="2" id="KW-1185">Reference proteome</keyword>
<gene>
    <name evidence="1" type="ORF">B1812_05810</name>
</gene>
<dbReference type="EMBL" id="CP019948">
    <property type="protein sequence ID" value="ARN80665.1"/>
    <property type="molecule type" value="Genomic_DNA"/>
</dbReference>
<dbReference type="KEGG" id="mbry:B1812_05810"/>
<evidence type="ECO:0000313" key="1">
    <source>
        <dbReference type="EMBL" id="ARN80665.1"/>
    </source>
</evidence>
<organism evidence="1 2">
    <name type="scientific">Methylocystis bryophila</name>
    <dbReference type="NCBI Taxonomy" id="655015"/>
    <lineage>
        <taxon>Bacteria</taxon>
        <taxon>Pseudomonadati</taxon>
        <taxon>Pseudomonadota</taxon>
        <taxon>Alphaproteobacteria</taxon>
        <taxon>Hyphomicrobiales</taxon>
        <taxon>Methylocystaceae</taxon>
        <taxon>Methylocystis</taxon>
    </lineage>
</organism>
<sequence>MKTRKLSIHETPDEERLGLKLAEDRFGQLLLRKGSTELLQRFVAIRKVNQELDGTGRDWRDDALDAELARRRRRFN</sequence>
<proteinExistence type="predicted"/>
<dbReference type="Proteomes" id="UP000193978">
    <property type="component" value="Chromosome"/>
</dbReference>
<dbReference type="STRING" id="655015.B1812_05810"/>
<accession>A0A1W6MSY0</accession>
<protein>
    <submittedName>
        <fullName evidence="1">Uncharacterized protein</fullName>
    </submittedName>
</protein>
<reference evidence="1 2" key="1">
    <citation type="submission" date="2017-02" db="EMBL/GenBank/DDBJ databases">
        <authorList>
            <person name="Peterson S.W."/>
        </authorList>
    </citation>
    <scope>NUCLEOTIDE SEQUENCE [LARGE SCALE GENOMIC DNA]</scope>
    <source>
        <strain evidence="1 2">S285</strain>
    </source>
</reference>
<name>A0A1W6MSY0_9HYPH</name>
<dbReference type="AlphaFoldDB" id="A0A1W6MSY0"/>
<evidence type="ECO:0000313" key="2">
    <source>
        <dbReference type="Proteomes" id="UP000193978"/>
    </source>
</evidence>